<keyword evidence="3" id="KW-1185">Reference proteome</keyword>
<dbReference type="EMBL" id="FO082263">
    <property type="protein sequence ID" value="CCO20126.1"/>
    <property type="molecule type" value="Genomic_DNA"/>
</dbReference>
<gene>
    <name evidence="2" type="ordered locus">Bathy16g00490</name>
</gene>
<name>K8EPY2_9CHLO</name>
<evidence type="ECO:0000313" key="2">
    <source>
        <dbReference type="EMBL" id="CCO20126.1"/>
    </source>
</evidence>
<feature type="chain" id="PRO_5003919556" evidence="1">
    <location>
        <begin position="19"/>
        <end position="176"/>
    </location>
</feature>
<dbReference type="AlphaFoldDB" id="K8EPY2"/>
<accession>K8EPY2</accession>
<sequence>MRICFFYLLLFASKSIFCPKDTQNEGDCTPEETKEKGTAYSLFAQYQRDCWIFFQTNTSFSLSLSLCVCVCVIHQCRKPQQIAAAGAAAIMLFNSAPAQAEIMGLTLQNGVPNAAAQKFVQPFVPDGRPVVYVEKDGSADVTTFDGRLAANVARSNVGCKTITGAPCVDFASGASK</sequence>
<evidence type="ECO:0000313" key="3">
    <source>
        <dbReference type="Proteomes" id="UP000198341"/>
    </source>
</evidence>
<dbReference type="KEGG" id="bpg:Bathy16g00490"/>
<dbReference type="RefSeq" id="XP_007508509.1">
    <property type="nucleotide sequence ID" value="XM_007508447.1"/>
</dbReference>
<proteinExistence type="predicted"/>
<organism evidence="2 3">
    <name type="scientific">Bathycoccus prasinos</name>
    <dbReference type="NCBI Taxonomy" id="41875"/>
    <lineage>
        <taxon>Eukaryota</taxon>
        <taxon>Viridiplantae</taxon>
        <taxon>Chlorophyta</taxon>
        <taxon>Mamiellophyceae</taxon>
        <taxon>Mamiellales</taxon>
        <taxon>Bathycoccaceae</taxon>
        <taxon>Bathycoccus</taxon>
    </lineage>
</organism>
<keyword evidence="1" id="KW-0732">Signal</keyword>
<dbReference type="OrthoDB" id="10395381at2759"/>
<evidence type="ECO:0000256" key="1">
    <source>
        <dbReference type="SAM" id="SignalP"/>
    </source>
</evidence>
<feature type="signal peptide" evidence="1">
    <location>
        <begin position="1"/>
        <end position="18"/>
    </location>
</feature>
<reference evidence="2 3" key="1">
    <citation type="submission" date="2011-10" db="EMBL/GenBank/DDBJ databases">
        <authorList>
            <person name="Genoscope - CEA"/>
        </authorList>
    </citation>
    <scope>NUCLEOTIDE SEQUENCE [LARGE SCALE GENOMIC DNA]</scope>
    <source>
        <strain evidence="2 3">RCC 1105</strain>
    </source>
</reference>
<dbReference type="GeneID" id="19011366"/>
<dbReference type="Proteomes" id="UP000198341">
    <property type="component" value="Chromosome 16"/>
</dbReference>
<protein>
    <submittedName>
        <fullName evidence="2">Uncharacterized protein</fullName>
    </submittedName>
</protein>